<keyword evidence="2" id="KW-1015">Disulfide bond</keyword>
<dbReference type="InterPro" id="IPR044865">
    <property type="entry name" value="MRH_dom"/>
</dbReference>
<dbReference type="Gene3D" id="2.70.130.10">
    <property type="entry name" value="Mannose-6-phosphate receptor binding domain"/>
    <property type="match status" value="1"/>
</dbReference>
<keyword evidence="5" id="KW-1185">Reference proteome</keyword>
<evidence type="ECO:0000256" key="2">
    <source>
        <dbReference type="ARBA" id="ARBA00023157"/>
    </source>
</evidence>
<dbReference type="GO" id="GO:0007041">
    <property type="term" value="P:lysosomal transport"/>
    <property type="evidence" value="ECO:0007669"/>
    <property type="project" value="InterPro"/>
</dbReference>
<evidence type="ECO:0000256" key="1">
    <source>
        <dbReference type="ARBA" id="ARBA00022729"/>
    </source>
</evidence>
<organism evidence="4 5">
    <name type="scientific">Heterostelium pallidum (strain ATCC 26659 / Pp 5 / PN500)</name>
    <name type="common">Cellular slime mold</name>
    <name type="synonym">Polysphondylium pallidum</name>
    <dbReference type="NCBI Taxonomy" id="670386"/>
    <lineage>
        <taxon>Eukaryota</taxon>
        <taxon>Amoebozoa</taxon>
        <taxon>Evosea</taxon>
        <taxon>Eumycetozoa</taxon>
        <taxon>Dictyostelia</taxon>
        <taxon>Acytosteliales</taxon>
        <taxon>Acytosteliaceae</taxon>
        <taxon>Heterostelium</taxon>
    </lineage>
</organism>
<dbReference type="Pfam" id="PF00878">
    <property type="entry name" value="CIMR"/>
    <property type="match status" value="1"/>
</dbReference>
<evidence type="ECO:0000313" key="5">
    <source>
        <dbReference type="Proteomes" id="UP000001396"/>
    </source>
</evidence>
<dbReference type="PROSITE" id="PS51914">
    <property type="entry name" value="MRH"/>
    <property type="match status" value="1"/>
</dbReference>
<dbReference type="STRING" id="670386.D3BPX1"/>
<evidence type="ECO:0000259" key="3">
    <source>
        <dbReference type="PROSITE" id="PS51914"/>
    </source>
</evidence>
<dbReference type="Proteomes" id="UP000001396">
    <property type="component" value="Unassembled WGS sequence"/>
</dbReference>
<feature type="domain" description="MRH" evidence="3">
    <location>
        <begin position="71"/>
        <end position="215"/>
    </location>
</feature>
<dbReference type="InterPro" id="IPR009011">
    <property type="entry name" value="Man6P_isomerase_rcpt-bd_dom_sf"/>
</dbReference>
<accession>D3BPX1</accession>
<dbReference type="SMART" id="SM01404">
    <property type="entry name" value="CIMR"/>
    <property type="match status" value="1"/>
</dbReference>
<name>D3BPX1_HETP5</name>
<dbReference type="RefSeq" id="XP_020428387.1">
    <property type="nucleotide sequence ID" value="XM_020580802.1"/>
</dbReference>
<proteinExistence type="predicted"/>
<dbReference type="SUPFAM" id="SSF50911">
    <property type="entry name" value="Mannose 6-phosphate receptor domain"/>
    <property type="match status" value="1"/>
</dbReference>
<dbReference type="AlphaFoldDB" id="D3BPX1"/>
<dbReference type="GeneID" id="31365487"/>
<sequence>MVGSVYCWVMEGGTGGEVAVIAEIDDNVVVTDEEGGGGVVVALAVGDVFSKMIKLLTCIILLLCISFTSSQKCKVTIEGNSFDLSPLIHHPGDEDYTYTSQEGAVFYLNICNDTVGMKNPCGNDSPAYKYNPTTQQCTMLGTGNEFYSLHTNENGDIIGLIVEYKNGDMSARVGQRNHVTYLMTCGTSVGTPKVVEISEYIHTVVHWQSEYACSTRSRVNINRRF</sequence>
<dbReference type="EMBL" id="ADBJ01000047">
    <property type="protein sequence ID" value="EFA76254.1"/>
    <property type="molecule type" value="Genomic_DNA"/>
</dbReference>
<reference evidence="4 5" key="1">
    <citation type="journal article" date="2011" name="Genome Res.">
        <title>Phylogeny-wide analysis of social amoeba genomes highlights ancient origins for complex intercellular communication.</title>
        <authorList>
            <person name="Heidel A.J."/>
            <person name="Lawal H.M."/>
            <person name="Felder M."/>
            <person name="Schilde C."/>
            <person name="Helps N.R."/>
            <person name="Tunggal B."/>
            <person name="Rivero F."/>
            <person name="John U."/>
            <person name="Schleicher M."/>
            <person name="Eichinger L."/>
            <person name="Platzer M."/>
            <person name="Noegel A.A."/>
            <person name="Schaap P."/>
            <person name="Gloeckner G."/>
        </authorList>
    </citation>
    <scope>NUCLEOTIDE SEQUENCE [LARGE SCALE GENOMIC DNA]</scope>
    <source>
        <strain evidence="5">ATCC 26659 / Pp 5 / PN500</strain>
    </source>
</reference>
<dbReference type="InterPro" id="IPR000479">
    <property type="entry name" value="CIMR_rpt"/>
</dbReference>
<dbReference type="GO" id="GO:0005537">
    <property type="term" value="F:D-mannose binding"/>
    <property type="evidence" value="ECO:0007669"/>
    <property type="project" value="InterPro"/>
</dbReference>
<keyword evidence="1" id="KW-0732">Signal</keyword>
<gene>
    <name evidence="4" type="ORF">PPL_10015</name>
</gene>
<dbReference type="GO" id="GO:0038023">
    <property type="term" value="F:signaling receptor activity"/>
    <property type="evidence" value="ECO:0007669"/>
    <property type="project" value="InterPro"/>
</dbReference>
<evidence type="ECO:0000313" key="4">
    <source>
        <dbReference type="EMBL" id="EFA76254.1"/>
    </source>
</evidence>
<dbReference type="InParanoid" id="D3BPX1"/>
<protein>
    <recommendedName>
        <fullName evidence="3">MRH domain-containing protein</fullName>
    </recommendedName>
</protein>
<dbReference type="OMA" id="KCTATIE"/>
<comment type="caution">
    <text evidence="4">The sequence shown here is derived from an EMBL/GenBank/DDBJ whole genome shotgun (WGS) entry which is preliminary data.</text>
</comment>